<sequence>MYNVYTAEVDARLYPYSATLSSDQDSELAMKRLAGSLYQYGYNLAWRQVNDLGNEDIPVLHNLHPYPWNYSAGLYWHEPRQNRLEGGGCYHLRNVAISSALVVRADDDEVVNNRAAKDTTEIHTILCAKKISNRTTSRDWFEFSISSWYEKLANRGLCFGPAFQALDSLRTDANHNGGIKVESDTCGPFDALVLDQSFDSNQFWIQSGDHIRSLLSDTGVLVARRSDSALLALSAGPYLVAEVGTDVIVGVGQSKVVPPIRGKDVALVCQTPSQAVEAFGAALSTHLYDIGAAHVSVTPLDRIETTPISPSTLCLSLLELEHEFLATMSDVNMDRLKSLPNRVSNLLWLTGANMLGAPNPDLTLSSGLLRALGLEQPSLRLSEFIQVDVYSVSGHSVLIHAGAGALGAAAINLAKMAGATVYATCSSEAKRRYLVNQLGVPVQNIFNSRDTSFAEGIKAATGGHGVDLVVNSLVGDCMHASWDCIADFGRFIEVGKRELVDAAKLQMSTFLKDTTFTAFDLSELFYHEDPYYRDIWIAGKIKPGPITTYDVSDISSAYRAFSAKDRIGKIVVSLRNPNSLIPVAPARYRTAFDPRKIYLLVGCLGGLGMISDVGYLHENPDIEALLLRKGLQPLGEMEFLQVVDLGLSGAGGSGGSGHDNNTRSLRTAHMLTGLESQAFRKLAERGWDVTGVNMLDPRSSVLAVAEQEAGGMSSGGLSPAVIQALASESGASTLVDAILRGVRKRFSSLILMPLDQIDDSQALSQFGVDSMITAEFRTWIWTAFKVDIPFHDIMSQQKTLASLAYAINIRL</sequence>
<dbReference type="InterPro" id="IPR049551">
    <property type="entry name" value="PKS_DH_C"/>
</dbReference>
<dbReference type="InterPro" id="IPR050444">
    <property type="entry name" value="Polyketide_Synthase"/>
</dbReference>
<dbReference type="Gene3D" id="3.90.180.10">
    <property type="entry name" value="Medium-chain alcohol dehydrogenases, catalytic domain"/>
    <property type="match status" value="1"/>
</dbReference>
<dbReference type="SUPFAM" id="SSF47336">
    <property type="entry name" value="ACP-like"/>
    <property type="match status" value="1"/>
</dbReference>
<dbReference type="CDD" id="cd05195">
    <property type="entry name" value="enoyl_red"/>
    <property type="match status" value="1"/>
</dbReference>
<dbReference type="InterPro" id="IPR009081">
    <property type="entry name" value="PP-bd_ACP"/>
</dbReference>
<dbReference type="Gene3D" id="1.10.1200.10">
    <property type="entry name" value="ACP-like"/>
    <property type="match status" value="1"/>
</dbReference>
<dbReference type="InterPro" id="IPR036736">
    <property type="entry name" value="ACP-like_sf"/>
</dbReference>
<proteinExistence type="predicted"/>
<evidence type="ECO:0000313" key="6">
    <source>
        <dbReference type="Proteomes" id="UP001391051"/>
    </source>
</evidence>
<keyword evidence="6" id="KW-1185">Reference proteome</keyword>
<dbReference type="GeneID" id="92070499"/>
<protein>
    <submittedName>
        <fullName evidence="5">Polyketide synthase</fullName>
    </submittedName>
</protein>
<evidence type="ECO:0000256" key="2">
    <source>
        <dbReference type="ARBA" id="ARBA00022553"/>
    </source>
</evidence>
<dbReference type="PANTHER" id="PTHR45681:SF6">
    <property type="entry name" value="POLYKETIDE SYNTHASE 37"/>
    <property type="match status" value="1"/>
</dbReference>
<gene>
    <name evidence="5" type="ORF">PG986_001215</name>
</gene>
<dbReference type="InterPro" id="IPR013149">
    <property type="entry name" value="ADH-like_C"/>
</dbReference>
<dbReference type="InterPro" id="IPR036291">
    <property type="entry name" value="NAD(P)-bd_dom_sf"/>
</dbReference>
<keyword evidence="3" id="KW-0808">Transferase</keyword>
<dbReference type="Pfam" id="PF14765">
    <property type="entry name" value="PS-DH"/>
    <property type="match status" value="1"/>
</dbReference>
<reference evidence="5 6" key="1">
    <citation type="submission" date="2023-01" db="EMBL/GenBank/DDBJ databases">
        <title>Analysis of 21 Apiospora genomes using comparative genomics revels a genus with tremendous synthesis potential of carbohydrate active enzymes and secondary metabolites.</title>
        <authorList>
            <person name="Sorensen T."/>
        </authorList>
    </citation>
    <scope>NUCLEOTIDE SEQUENCE [LARGE SCALE GENOMIC DNA]</scope>
    <source>
        <strain evidence="5 6">CBS 24483</strain>
    </source>
</reference>
<dbReference type="SMART" id="SM00829">
    <property type="entry name" value="PKS_ER"/>
    <property type="match status" value="1"/>
</dbReference>
<dbReference type="Pfam" id="PF00550">
    <property type="entry name" value="PP-binding"/>
    <property type="match status" value="1"/>
</dbReference>
<accession>A0ABR1QWC7</accession>
<feature type="domain" description="Carrier" evidence="4">
    <location>
        <begin position="733"/>
        <end position="811"/>
    </location>
</feature>
<evidence type="ECO:0000256" key="3">
    <source>
        <dbReference type="ARBA" id="ARBA00022679"/>
    </source>
</evidence>
<dbReference type="SMART" id="SM00823">
    <property type="entry name" value="PKS_PP"/>
    <property type="match status" value="1"/>
</dbReference>
<dbReference type="PROSITE" id="PS50075">
    <property type="entry name" value="CARRIER"/>
    <property type="match status" value="1"/>
</dbReference>
<evidence type="ECO:0000259" key="4">
    <source>
        <dbReference type="PROSITE" id="PS50075"/>
    </source>
</evidence>
<name>A0ABR1QWC7_9PEZI</name>
<dbReference type="Pfam" id="PF00107">
    <property type="entry name" value="ADH_zinc_N"/>
    <property type="match status" value="1"/>
</dbReference>
<dbReference type="InterPro" id="IPR020806">
    <property type="entry name" value="PKS_PP-bd"/>
</dbReference>
<comment type="caution">
    <text evidence="5">The sequence shown here is derived from an EMBL/GenBank/DDBJ whole genome shotgun (WGS) entry which is preliminary data.</text>
</comment>
<dbReference type="Proteomes" id="UP001391051">
    <property type="component" value="Unassembled WGS sequence"/>
</dbReference>
<dbReference type="InterPro" id="IPR020843">
    <property type="entry name" value="ER"/>
</dbReference>
<dbReference type="EMBL" id="JAQQWE010000001">
    <property type="protein sequence ID" value="KAK7966938.1"/>
    <property type="molecule type" value="Genomic_DNA"/>
</dbReference>
<keyword evidence="2" id="KW-0597">Phosphoprotein</keyword>
<dbReference type="PANTHER" id="PTHR45681">
    <property type="entry name" value="POLYKETIDE SYNTHASE 44-RELATED"/>
    <property type="match status" value="1"/>
</dbReference>
<evidence type="ECO:0000256" key="1">
    <source>
        <dbReference type="ARBA" id="ARBA00022450"/>
    </source>
</evidence>
<organism evidence="5 6">
    <name type="scientific">Apiospora aurea</name>
    <dbReference type="NCBI Taxonomy" id="335848"/>
    <lineage>
        <taxon>Eukaryota</taxon>
        <taxon>Fungi</taxon>
        <taxon>Dikarya</taxon>
        <taxon>Ascomycota</taxon>
        <taxon>Pezizomycotina</taxon>
        <taxon>Sordariomycetes</taxon>
        <taxon>Xylariomycetidae</taxon>
        <taxon>Amphisphaeriales</taxon>
        <taxon>Apiosporaceae</taxon>
        <taxon>Apiospora</taxon>
    </lineage>
</organism>
<dbReference type="SUPFAM" id="SSF51735">
    <property type="entry name" value="NAD(P)-binding Rossmann-fold domains"/>
    <property type="match status" value="1"/>
</dbReference>
<keyword evidence="1" id="KW-0596">Phosphopantetheine</keyword>
<dbReference type="RefSeq" id="XP_066706330.1">
    <property type="nucleotide sequence ID" value="XM_066837437.1"/>
</dbReference>
<evidence type="ECO:0000313" key="5">
    <source>
        <dbReference type="EMBL" id="KAK7966938.1"/>
    </source>
</evidence>